<comment type="caution">
    <text evidence="8">The sequence shown here is derived from an EMBL/GenBank/DDBJ whole genome shotgun (WGS) entry which is preliminary data.</text>
</comment>
<dbReference type="Pfam" id="PF13181">
    <property type="entry name" value="TPR_8"/>
    <property type="match status" value="1"/>
</dbReference>
<evidence type="ECO:0000313" key="8">
    <source>
        <dbReference type="EMBL" id="MDQ0233152.1"/>
    </source>
</evidence>
<keyword evidence="1" id="KW-0235">DNA replication</keyword>
<dbReference type="Pfam" id="PF13432">
    <property type="entry name" value="TPR_16"/>
    <property type="match status" value="1"/>
</dbReference>
<dbReference type="SUPFAM" id="SSF48452">
    <property type="entry name" value="TPR-like"/>
    <property type="match status" value="2"/>
</dbReference>
<dbReference type="InterPro" id="IPR051685">
    <property type="entry name" value="Ycf3/AcsC/BcsC/TPR_MFPF"/>
</dbReference>
<feature type="domain" description="J" evidence="7">
    <location>
        <begin position="2"/>
        <end position="65"/>
    </location>
</feature>
<accession>A0ABT9ZMV8</accession>
<name>A0ABT9ZMV8_9BACI</name>
<dbReference type="PANTHER" id="PTHR44943:SF8">
    <property type="entry name" value="TPR REPEAT-CONTAINING PROTEIN MJ0263"/>
    <property type="match status" value="1"/>
</dbReference>
<dbReference type="InterPro" id="IPR001623">
    <property type="entry name" value="DnaJ_domain"/>
</dbReference>
<dbReference type="SUPFAM" id="SSF46565">
    <property type="entry name" value="Chaperone J-domain"/>
    <property type="match status" value="1"/>
</dbReference>
<evidence type="ECO:0000256" key="2">
    <source>
        <dbReference type="ARBA" id="ARBA00022737"/>
    </source>
</evidence>
<protein>
    <submittedName>
        <fullName evidence="8">Tetratricopeptide (TPR) repeat protein</fullName>
    </submittedName>
</protein>
<keyword evidence="9" id="KW-1185">Reference proteome</keyword>
<dbReference type="PROSITE" id="PS50005">
    <property type="entry name" value="TPR"/>
    <property type="match status" value="3"/>
</dbReference>
<keyword evidence="6" id="KW-0812">Transmembrane</keyword>
<dbReference type="Gene3D" id="1.10.287.110">
    <property type="entry name" value="DnaJ domain"/>
    <property type="match status" value="1"/>
</dbReference>
<dbReference type="PROSITE" id="PS50076">
    <property type="entry name" value="DNAJ_2"/>
    <property type="match status" value="1"/>
</dbReference>
<dbReference type="Pfam" id="PF14559">
    <property type="entry name" value="TPR_19"/>
    <property type="match status" value="1"/>
</dbReference>
<organism evidence="8 9">
    <name type="scientific">Metabacillus malikii</name>
    <dbReference type="NCBI Taxonomy" id="1504265"/>
    <lineage>
        <taxon>Bacteria</taxon>
        <taxon>Bacillati</taxon>
        <taxon>Bacillota</taxon>
        <taxon>Bacilli</taxon>
        <taxon>Bacillales</taxon>
        <taxon>Bacillaceae</taxon>
        <taxon>Metabacillus</taxon>
    </lineage>
</organism>
<evidence type="ECO:0000256" key="3">
    <source>
        <dbReference type="ARBA" id="ARBA00022803"/>
    </source>
</evidence>
<feature type="repeat" description="TPR" evidence="5">
    <location>
        <begin position="607"/>
        <end position="640"/>
    </location>
</feature>
<evidence type="ECO:0000259" key="7">
    <source>
        <dbReference type="PROSITE" id="PS50076"/>
    </source>
</evidence>
<feature type="transmembrane region" description="Helical" evidence="6">
    <location>
        <begin position="680"/>
        <end position="705"/>
    </location>
</feature>
<dbReference type="Gene3D" id="1.25.40.10">
    <property type="entry name" value="Tetratricopeptide repeat domain"/>
    <property type="match status" value="2"/>
</dbReference>
<dbReference type="Pfam" id="PF00226">
    <property type="entry name" value="DnaJ"/>
    <property type="match status" value="1"/>
</dbReference>
<dbReference type="PANTHER" id="PTHR44943">
    <property type="entry name" value="CELLULOSE SYNTHASE OPERON PROTEIN C"/>
    <property type="match status" value="1"/>
</dbReference>
<gene>
    <name evidence="8" type="ORF">J2S19_004493</name>
</gene>
<evidence type="ECO:0000313" key="9">
    <source>
        <dbReference type="Proteomes" id="UP001234495"/>
    </source>
</evidence>
<sequence length="769" mass="90938">MNPWGILDIEPTDDTSQIKKAYAKKLKQHHPEDDPEGYQRLREAYDYIMKQQKKNSNRAPSKAYKMNAEANTQSTSSVLTIENQEEELVENQKQLVNDFMNKVEELYHHFPSRIEGDNWSVLLDLEILRQEKMYKAIKRKLLLFLCTHHFLPKKIWVLLEETFHWYEELAGNEAILNERLKHFFHNYKQRLEGPDYSYHFLLDADGLDYDGFLAKKEAAYEAFESADYLEAEKVITRALLLYARDPDLYKIYGETLLRTNQHEEAEFAFSQHMKIHNHSFNAQLDVAAAYFTCHHLDESYKICESLLKVDSSHIDVNLLVGKILYEKGLVTEAEEMFKKVLEINPHQIEAILHIAKIHGAPSVEHKQQSEHNEHQYSEEDTVHNQDSIVENFIEKVKAVYTHFPSRIQIETWQDLLNSDEIWNFQIKGKINVALYNYILEHHFLPKNVLTLLEDTFHWIEELESEEGYLDEKELAFLTYYKRKLAAHYESYKFLKNAGDIDYDRFLGHREAAFVAFEMLHYSEADRNIQEALRIYQYDPDLYRILALSQFFTSRYEEAIDTFNQLLQIDHTDDTSRLAFAEALYKCKRYEESIKHCERLLKKHPDAPKPNVLLGKNLLELGDLEKAREAFKSAKHAEPSHIDAIIHLATVNKMMYEQKKQKKYKRPLIREIKGELGKSSVVGLAFEFLVGFTLRSLHLIFLFLIFFNGFTIYFPDPFLTPLFIPLFYVTGMFEVYPDFAMKMWTHLLIWYILMYWFGRKIVRVARGVRY</sequence>
<dbReference type="SMART" id="SM00028">
    <property type="entry name" value="TPR"/>
    <property type="match status" value="6"/>
</dbReference>
<dbReference type="EMBL" id="JAUSUD010000031">
    <property type="protein sequence ID" value="MDQ0233152.1"/>
    <property type="molecule type" value="Genomic_DNA"/>
</dbReference>
<dbReference type="Proteomes" id="UP001234495">
    <property type="component" value="Unassembled WGS sequence"/>
</dbReference>
<evidence type="ECO:0000256" key="1">
    <source>
        <dbReference type="ARBA" id="ARBA00022705"/>
    </source>
</evidence>
<reference evidence="8 9" key="1">
    <citation type="submission" date="2023-07" db="EMBL/GenBank/DDBJ databases">
        <title>Genomic Encyclopedia of Type Strains, Phase IV (KMG-IV): sequencing the most valuable type-strain genomes for metagenomic binning, comparative biology and taxonomic classification.</title>
        <authorList>
            <person name="Goeker M."/>
        </authorList>
    </citation>
    <scope>NUCLEOTIDE SEQUENCE [LARGE SCALE GENOMIC DNA]</scope>
    <source>
        <strain evidence="8 9">DSM 29005</strain>
    </source>
</reference>
<evidence type="ECO:0000256" key="5">
    <source>
        <dbReference type="PROSITE-ProRule" id="PRU00339"/>
    </source>
</evidence>
<keyword evidence="4" id="KW-0346">Stress response</keyword>
<dbReference type="InterPro" id="IPR011990">
    <property type="entry name" value="TPR-like_helical_dom_sf"/>
</dbReference>
<keyword evidence="6" id="KW-0472">Membrane</keyword>
<keyword evidence="2" id="KW-0677">Repeat</keyword>
<dbReference type="CDD" id="cd06257">
    <property type="entry name" value="DnaJ"/>
    <property type="match status" value="1"/>
</dbReference>
<feature type="repeat" description="TPR" evidence="5">
    <location>
        <begin position="539"/>
        <end position="572"/>
    </location>
</feature>
<evidence type="ECO:0000256" key="4">
    <source>
        <dbReference type="ARBA" id="ARBA00023016"/>
    </source>
</evidence>
<feature type="repeat" description="TPR" evidence="5">
    <location>
        <begin position="314"/>
        <end position="347"/>
    </location>
</feature>
<keyword evidence="6" id="KW-1133">Transmembrane helix</keyword>
<feature type="transmembrane region" description="Helical" evidence="6">
    <location>
        <begin position="742"/>
        <end position="761"/>
    </location>
</feature>
<keyword evidence="3 5" id="KW-0802">TPR repeat</keyword>
<dbReference type="InterPro" id="IPR019734">
    <property type="entry name" value="TPR_rpt"/>
</dbReference>
<dbReference type="RefSeq" id="WP_307346070.1">
    <property type="nucleotide sequence ID" value="NZ_JAUSUD010000031.1"/>
</dbReference>
<evidence type="ECO:0000256" key="6">
    <source>
        <dbReference type="SAM" id="Phobius"/>
    </source>
</evidence>
<feature type="transmembrane region" description="Helical" evidence="6">
    <location>
        <begin position="717"/>
        <end position="736"/>
    </location>
</feature>
<dbReference type="SMART" id="SM00271">
    <property type="entry name" value="DnaJ"/>
    <property type="match status" value="1"/>
</dbReference>
<proteinExistence type="predicted"/>
<dbReference type="InterPro" id="IPR036869">
    <property type="entry name" value="J_dom_sf"/>
</dbReference>